<keyword evidence="2" id="KW-1185">Reference proteome</keyword>
<dbReference type="Proteomes" id="UP000789702">
    <property type="component" value="Unassembled WGS sequence"/>
</dbReference>
<sequence>HALTSKQVVEVAAFFFDIFTIFRPPLILQSDNGKEFVSLLVFGVLLHRYSAALDYLFETSIFLEDEIPNEFGLKNIQESINSLGDLIDNINSILLIEIKSSSSFTSLNKDLSLDNENQETVTHYLYKIYQISYKQDTKYYRTLLVKI</sequence>
<name>A0ACA9MB20_9GLOM</name>
<protein>
    <submittedName>
        <fullName evidence="1">9068_t:CDS:1</fullName>
    </submittedName>
</protein>
<dbReference type="EMBL" id="CAJVPU010007354">
    <property type="protein sequence ID" value="CAG8571707.1"/>
    <property type="molecule type" value="Genomic_DNA"/>
</dbReference>
<organism evidence="1 2">
    <name type="scientific">Dentiscutata heterogama</name>
    <dbReference type="NCBI Taxonomy" id="1316150"/>
    <lineage>
        <taxon>Eukaryota</taxon>
        <taxon>Fungi</taxon>
        <taxon>Fungi incertae sedis</taxon>
        <taxon>Mucoromycota</taxon>
        <taxon>Glomeromycotina</taxon>
        <taxon>Glomeromycetes</taxon>
        <taxon>Diversisporales</taxon>
        <taxon>Gigasporaceae</taxon>
        <taxon>Dentiscutata</taxon>
    </lineage>
</organism>
<feature type="non-terminal residue" evidence="1">
    <location>
        <position position="1"/>
    </location>
</feature>
<proteinExistence type="predicted"/>
<gene>
    <name evidence="1" type="ORF">DHETER_LOCUS6090</name>
</gene>
<reference evidence="1" key="1">
    <citation type="submission" date="2021-06" db="EMBL/GenBank/DDBJ databases">
        <authorList>
            <person name="Kallberg Y."/>
            <person name="Tangrot J."/>
            <person name="Rosling A."/>
        </authorList>
    </citation>
    <scope>NUCLEOTIDE SEQUENCE</scope>
    <source>
        <strain evidence="1">IL203A</strain>
    </source>
</reference>
<evidence type="ECO:0000313" key="2">
    <source>
        <dbReference type="Proteomes" id="UP000789702"/>
    </source>
</evidence>
<accession>A0ACA9MB20</accession>
<evidence type="ECO:0000313" key="1">
    <source>
        <dbReference type="EMBL" id="CAG8571707.1"/>
    </source>
</evidence>
<comment type="caution">
    <text evidence="1">The sequence shown here is derived from an EMBL/GenBank/DDBJ whole genome shotgun (WGS) entry which is preliminary data.</text>
</comment>